<accession>A0A0E9W9J4</accession>
<dbReference type="EMBL" id="GBXM01021611">
    <property type="protein sequence ID" value="JAH86966.1"/>
    <property type="molecule type" value="Transcribed_RNA"/>
</dbReference>
<reference evidence="1" key="2">
    <citation type="journal article" date="2015" name="Fish Shellfish Immunol.">
        <title>Early steps in the European eel (Anguilla anguilla)-Vibrio vulnificus interaction in the gills: Role of the RtxA13 toxin.</title>
        <authorList>
            <person name="Callol A."/>
            <person name="Pajuelo D."/>
            <person name="Ebbesson L."/>
            <person name="Teles M."/>
            <person name="MacKenzie S."/>
            <person name="Amaro C."/>
        </authorList>
    </citation>
    <scope>NUCLEOTIDE SEQUENCE</scope>
</reference>
<sequence>MTVRHYGISNLGAKLAKPFANANCCTSPWSKMQNDEEHAGVVSSENLMFITMRKGETNLEHSAVRQASLCRSRCVVS</sequence>
<reference evidence="1" key="1">
    <citation type="submission" date="2014-11" db="EMBL/GenBank/DDBJ databases">
        <authorList>
            <person name="Amaro Gonzalez C."/>
        </authorList>
    </citation>
    <scope>NUCLEOTIDE SEQUENCE</scope>
</reference>
<evidence type="ECO:0000313" key="1">
    <source>
        <dbReference type="EMBL" id="JAH86966.1"/>
    </source>
</evidence>
<organism evidence="1">
    <name type="scientific">Anguilla anguilla</name>
    <name type="common">European freshwater eel</name>
    <name type="synonym">Muraena anguilla</name>
    <dbReference type="NCBI Taxonomy" id="7936"/>
    <lineage>
        <taxon>Eukaryota</taxon>
        <taxon>Metazoa</taxon>
        <taxon>Chordata</taxon>
        <taxon>Craniata</taxon>
        <taxon>Vertebrata</taxon>
        <taxon>Euteleostomi</taxon>
        <taxon>Actinopterygii</taxon>
        <taxon>Neopterygii</taxon>
        <taxon>Teleostei</taxon>
        <taxon>Anguilliformes</taxon>
        <taxon>Anguillidae</taxon>
        <taxon>Anguilla</taxon>
    </lineage>
</organism>
<dbReference type="AlphaFoldDB" id="A0A0E9W9J4"/>
<name>A0A0E9W9J4_ANGAN</name>
<protein>
    <submittedName>
        <fullName evidence="1">Uncharacterized protein</fullName>
    </submittedName>
</protein>
<proteinExistence type="predicted"/>